<evidence type="ECO:0000256" key="1">
    <source>
        <dbReference type="ARBA" id="ARBA00004123"/>
    </source>
</evidence>
<reference evidence="4 5" key="1">
    <citation type="submission" date="2019-03" db="EMBL/GenBank/DDBJ databases">
        <title>Single cell metagenomics reveals metabolic interactions within the superorganism composed of flagellate Streblomastix strix and complex community of Bacteroidetes bacteria on its surface.</title>
        <authorList>
            <person name="Treitli S.C."/>
            <person name="Kolisko M."/>
            <person name="Husnik F."/>
            <person name="Keeling P."/>
            <person name="Hampl V."/>
        </authorList>
    </citation>
    <scope>NUCLEOTIDE SEQUENCE [LARGE SCALE GENOMIC DNA]</scope>
    <source>
        <strain evidence="4">ST1C</strain>
    </source>
</reference>
<name>A0A5J4WTI0_9EUKA</name>
<evidence type="ECO:0000313" key="5">
    <source>
        <dbReference type="Proteomes" id="UP000324800"/>
    </source>
</evidence>
<evidence type="ECO:0000256" key="2">
    <source>
        <dbReference type="ARBA" id="ARBA00023242"/>
    </source>
</evidence>
<protein>
    <recommendedName>
        <fullName evidence="3">WHIM2 domain-containing protein</fullName>
    </recommendedName>
</protein>
<organism evidence="4 5">
    <name type="scientific">Streblomastix strix</name>
    <dbReference type="NCBI Taxonomy" id="222440"/>
    <lineage>
        <taxon>Eukaryota</taxon>
        <taxon>Metamonada</taxon>
        <taxon>Preaxostyla</taxon>
        <taxon>Oxymonadida</taxon>
        <taxon>Streblomastigidae</taxon>
        <taxon>Streblomastix</taxon>
    </lineage>
</organism>
<sequence>MALQRGITLLGHDRLFRRYYTFAGEIESIFVEDRNIGRILAEGLVQEIGGVVYDEMNSNSWMRINRREQRIAEALDERGEREAKLQAKLEGCDSKLIE</sequence>
<proteinExistence type="predicted"/>
<evidence type="ECO:0000259" key="3">
    <source>
        <dbReference type="Pfam" id="PF15613"/>
    </source>
</evidence>
<dbReference type="GO" id="GO:0005634">
    <property type="term" value="C:nucleus"/>
    <property type="evidence" value="ECO:0007669"/>
    <property type="project" value="UniProtKB-SubCell"/>
</dbReference>
<comment type="subcellular location">
    <subcellularLocation>
        <location evidence="1">Nucleus</location>
    </subcellularLocation>
</comment>
<feature type="domain" description="WHIM2" evidence="3">
    <location>
        <begin position="9"/>
        <end position="90"/>
    </location>
</feature>
<dbReference type="InterPro" id="IPR028941">
    <property type="entry name" value="WHIM2_dom"/>
</dbReference>
<evidence type="ECO:0000313" key="4">
    <source>
        <dbReference type="EMBL" id="KAA6397439.1"/>
    </source>
</evidence>
<accession>A0A5J4WTI0</accession>
<dbReference type="Pfam" id="PF15613">
    <property type="entry name" value="WSD"/>
    <property type="match status" value="1"/>
</dbReference>
<comment type="caution">
    <text evidence="4">The sequence shown here is derived from an EMBL/GenBank/DDBJ whole genome shotgun (WGS) entry which is preliminary data.</text>
</comment>
<gene>
    <name evidence="4" type="ORF">EZS28_007030</name>
</gene>
<dbReference type="Proteomes" id="UP000324800">
    <property type="component" value="Unassembled WGS sequence"/>
</dbReference>
<keyword evidence="2" id="KW-0539">Nucleus</keyword>
<dbReference type="AlphaFoldDB" id="A0A5J4WTI0"/>
<dbReference type="EMBL" id="SNRW01001179">
    <property type="protein sequence ID" value="KAA6397439.1"/>
    <property type="molecule type" value="Genomic_DNA"/>
</dbReference>